<feature type="compositionally biased region" description="Low complexity" evidence="5">
    <location>
        <begin position="100"/>
        <end position="115"/>
    </location>
</feature>
<keyword evidence="2" id="KW-0238">DNA-binding</keyword>
<evidence type="ECO:0000256" key="4">
    <source>
        <dbReference type="ARBA" id="ARBA00023242"/>
    </source>
</evidence>
<keyword evidence="3" id="KW-0804">Transcription</keyword>
<evidence type="ECO:0000256" key="5">
    <source>
        <dbReference type="SAM" id="MobiDB-lite"/>
    </source>
</evidence>
<feature type="region of interest" description="Disordered" evidence="5">
    <location>
        <begin position="83"/>
        <end position="121"/>
    </location>
</feature>
<keyword evidence="1" id="KW-0805">Transcription regulation</keyword>
<evidence type="ECO:0000256" key="2">
    <source>
        <dbReference type="ARBA" id="ARBA00023125"/>
    </source>
</evidence>
<evidence type="ECO:0000313" key="7">
    <source>
        <dbReference type="EMBL" id="KAH8689563.1"/>
    </source>
</evidence>
<feature type="compositionally biased region" description="Low complexity" evidence="5">
    <location>
        <begin position="325"/>
        <end position="338"/>
    </location>
</feature>
<dbReference type="GO" id="GO:0003677">
    <property type="term" value="F:DNA binding"/>
    <property type="evidence" value="ECO:0007669"/>
    <property type="project" value="UniProtKB-KW"/>
</dbReference>
<reference evidence="7" key="1">
    <citation type="submission" date="2021-12" db="EMBL/GenBank/DDBJ databases">
        <title>Convergent genome expansion in fungi linked to evolution of root-endophyte symbiosis.</title>
        <authorList>
            <consortium name="DOE Joint Genome Institute"/>
            <person name="Ke Y.-H."/>
            <person name="Bonito G."/>
            <person name="Liao H.-L."/>
            <person name="Looney B."/>
            <person name="Rojas-Flechas A."/>
            <person name="Nash J."/>
            <person name="Hameed K."/>
            <person name="Schadt C."/>
            <person name="Martin F."/>
            <person name="Crous P.W."/>
            <person name="Miettinen O."/>
            <person name="Magnuson J.K."/>
            <person name="Labbe J."/>
            <person name="Jacobson D."/>
            <person name="Doktycz M.J."/>
            <person name="Veneault-Fourrey C."/>
            <person name="Kuo A."/>
            <person name="Mondo S."/>
            <person name="Calhoun S."/>
            <person name="Riley R."/>
            <person name="Ohm R."/>
            <person name="LaButti K."/>
            <person name="Andreopoulos B."/>
            <person name="Pangilinan J."/>
            <person name="Nolan M."/>
            <person name="Tritt A."/>
            <person name="Clum A."/>
            <person name="Lipzen A."/>
            <person name="Daum C."/>
            <person name="Barry K."/>
            <person name="Grigoriev I.V."/>
            <person name="Vilgalys R."/>
        </authorList>
    </citation>
    <scope>NUCLEOTIDE SEQUENCE</scope>
    <source>
        <strain evidence="7">PMI_201</strain>
    </source>
</reference>
<organism evidence="7 8">
    <name type="scientific">Talaromyces proteolyticus</name>
    <dbReference type="NCBI Taxonomy" id="1131652"/>
    <lineage>
        <taxon>Eukaryota</taxon>
        <taxon>Fungi</taxon>
        <taxon>Dikarya</taxon>
        <taxon>Ascomycota</taxon>
        <taxon>Pezizomycotina</taxon>
        <taxon>Eurotiomycetes</taxon>
        <taxon>Eurotiomycetidae</taxon>
        <taxon>Eurotiales</taxon>
        <taxon>Trichocomaceae</taxon>
        <taxon>Talaromyces</taxon>
        <taxon>Talaromyces sect. Bacilispori</taxon>
    </lineage>
</organism>
<feature type="region of interest" description="Disordered" evidence="5">
    <location>
        <begin position="318"/>
        <end position="338"/>
    </location>
</feature>
<dbReference type="InterPro" id="IPR050797">
    <property type="entry name" value="Carb_Metab_Trans_Reg"/>
</dbReference>
<keyword evidence="8" id="KW-1185">Reference proteome</keyword>
<evidence type="ECO:0000259" key="6">
    <source>
        <dbReference type="PROSITE" id="PS50048"/>
    </source>
</evidence>
<dbReference type="InterPro" id="IPR036864">
    <property type="entry name" value="Zn2-C6_fun-type_DNA-bd_sf"/>
</dbReference>
<proteinExistence type="predicted"/>
<dbReference type="CDD" id="cd00067">
    <property type="entry name" value="GAL4"/>
    <property type="match status" value="1"/>
</dbReference>
<evidence type="ECO:0000313" key="8">
    <source>
        <dbReference type="Proteomes" id="UP001201262"/>
    </source>
</evidence>
<dbReference type="GO" id="GO:0008270">
    <property type="term" value="F:zinc ion binding"/>
    <property type="evidence" value="ECO:0007669"/>
    <property type="project" value="InterPro"/>
</dbReference>
<name>A0AAD4PSS5_9EURO</name>
<dbReference type="SMART" id="SM00066">
    <property type="entry name" value="GAL4"/>
    <property type="match status" value="1"/>
</dbReference>
<dbReference type="GeneID" id="70244927"/>
<sequence length="338" mass="35128">MPAVLVQTACPIQNIPSVAVAMEHPGASGADKKRNKLGYHRTSVACVHCRRRKIRCLVSADDSQGRCENCIRLRKECQFYPVDQQPPTEKKTRPGAKLEASGVDPSVASSSPPAALGTGSMDPNDMYAYSIPMHSTPEMGDGVAHPDLVASQTIDPNASWDASGGHHRMGNPSPVIWTTQGGIPGQAAQIIPTGAGAYATVQPDGTIWPGPPQRSMTVPTQADMGGGGGGGGQFAAGAPFPQNSSIPPELKRRMTSPAQAMAGSPMQSPSPANMNLQVPVPVPVPVSYAAQPIAYRQWNGMAPMPMDGGAGYAMFSPGPVPSNYPMGGHPGQHPSSGP</sequence>
<keyword evidence="4" id="KW-0539">Nucleus</keyword>
<dbReference type="InterPro" id="IPR001138">
    <property type="entry name" value="Zn2Cys6_DnaBD"/>
</dbReference>
<dbReference type="SUPFAM" id="SSF57701">
    <property type="entry name" value="Zn2/Cys6 DNA-binding domain"/>
    <property type="match status" value="1"/>
</dbReference>
<accession>A0AAD4PSS5</accession>
<protein>
    <recommendedName>
        <fullName evidence="6">Zn(2)-C6 fungal-type domain-containing protein</fullName>
    </recommendedName>
</protein>
<dbReference type="AlphaFoldDB" id="A0AAD4PSS5"/>
<dbReference type="Pfam" id="PF00172">
    <property type="entry name" value="Zn_clus"/>
    <property type="match status" value="1"/>
</dbReference>
<evidence type="ECO:0000256" key="3">
    <source>
        <dbReference type="ARBA" id="ARBA00023163"/>
    </source>
</evidence>
<feature type="domain" description="Zn(2)-C6 fungal-type" evidence="6">
    <location>
        <begin position="45"/>
        <end position="79"/>
    </location>
</feature>
<dbReference type="Proteomes" id="UP001201262">
    <property type="component" value="Unassembled WGS sequence"/>
</dbReference>
<dbReference type="PROSITE" id="PS50048">
    <property type="entry name" value="ZN2_CY6_FUNGAL_2"/>
    <property type="match status" value="1"/>
</dbReference>
<evidence type="ECO:0000256" key="1">
    <source>
        <dbReference type="ARBA" id="ARBA00023015"/>
    </source>
</evidence>
<comment type="caution">
    <text evidence="7">The sequence shown here is derived from an EMBL/GenBank/DDBJ whole genome shotgun (WGS) entry which is preliminary data.</text>
</comment>
<dbReference type="RefSeq" id="XP_046065917.1">
    <property type="nucleotide sequence ID" value="XM_046214640.1"/>
</dbReference>
<dbReference type="PANTHER" id="PTHR31668">
    <property type="entry name" value="GLUCOSE TRANSPORT TRANSCRIPTION REGULATOR RGT1-RELATED-RELATED"/>
    <property type="match status" value="1"/>
</dbReference>
<dbReference type="PROSITE" id="PS00463">
    <property type="entry name" value="ZN2_CY6_FUNGAL_1"/>
    <property type="match status" value="1"/>
</dbReference>
<dbReference type="EMBL" id="JAJTJA010000015">
    <property type="protein sequence ID" value="KAH8689563.1"/>
    <property type="molecule type" value="Genomic_DNA"/>
</dbReference>
<dbReference type="Gene3D" id="4.10.240.10">
    <property type="entry name" value="Zn(2)-C6 fungal-type DNA-binding domain"/>
    <property type="match status" value="1"/>
</dbReference>
<gene>
    <name evidence="7" type="ORF">BGW36DRAFT_365333</name>
</gene>
<dbReference type="GO" id="GO:0000981">
    <property type="term" value="F:DNA-binding transcription factor activity, RNA polymerase II-specific"/>
    <property type="evidence" value="ECO:0007669"/>
    <property type="project" value="InterPro"/>
</dbReference>